<dbReference type="InterPro" id="IPR046891">
    <property type="entry name" value="E2-ntca"/>
</dbReference>
<feature type="region of interest" description="Disordered" evidence="1">
    <location>
        <begin position="247"/>
        <end position="268"/>
    </location>
</feature>
<evidence type="ECO:0000256" key="1">
    <source>
        <dbReference type="SAM" id="MobiDB-lite"/>
    </source>
</evidence>
<feature type="compositionally biased region" description="Polar residues" evidence="1">
    <location>
        <begin position="248"/>
        <end position="262"/>
    </location>
</feature>
<evidence type="ECO:0000259" key="3">
    <source>
        <dbReference type="Pfam" id="PF20298"/>
    </source>
</evidence>
<accession>A0A6I7HNR8</accession>
<feature type="domain" description="Cysteine-rich" evidence="2">
    <location>
        <begin position="124"/>
        <end position="238"/>
    </location>
</feature>
<evidence type="ECO:0000259" key="2">
    <source>
        <dbReference type="Pfam" id="PF20272"/>
    </source>
</evidence>
<reference evidence="4 5" key="1">
    <citation type="submission" date="2018-07" db="EMBL/GenBank/DDBJ databases">
        <title>Genomic Encyclopedia of Type Strains, Phase IV (KMG-IV): sequencing the most valuable type-strain genomes for metagenomic binning, comparative biology and taxonomic classification.</title>
        <authorList>
            <person name="Goeker M."/>
        </authorList>
    </citation>
    <scope>NUCLEOTIDE SEQUENCE [LARGE SCALE GENOMIC DNA]</scope>
    <source>
        <strain evidence="4 5">DSM 25528</strain>
    </source>
</reference>
<evidence type="ECO:0000313" key="4">
    <source>
        <dbReference type="EMBL" id="RCW24682.1"/>
    </source>
</evidence>
<feature type="domain" description="Prokaryotic E2" evidence="3">
    <location>
        <begin position="16"/>
        <end position="118"/>
    </location>
</feature>
<dbReference type="AlphaFoldDB" id="A0A6I7HNR8"/>
<dbReference type="EMBL" id="QPIX01000005">
    <property type="protein sequence ID" value="RCW24682.1"/>
    <property type="molecule type" value="Genomic_DNA"/>
</dbReference>
<gene>
    <name evidence="4" type="ORF">DFR48_10519</name>
</gene>
<dbReference type="Pfam" id="PF20298">
    <property type="entry name" value="E2-ntca"/>
    <property type="match status" value="1"/>
</dbReference>
<dbReference type="Pfam" id="PF20272">
    <property type="entry name" value="E2-Crich"/>
    <property type="match status" value="1"/>
</dbReference>
<dbReference type="Proteomes" id="UP000252582">
    <property type="component" value="Unassembled WGS sequence"/>
</dbReference>
<dbReference type="InterPro" id="IPR046892">
    <property type="entry name" value="E2-Crich"/>
</dbReference>
<comment type="caution">
    <text evidence="4">The sequence shown here is derived from an EMBL/GenBank/DDBJ whole genome shotgun (WGS) entry which is preliminary data.</text>
</comment>
<protein>
    <submittedName>
        <fullName evidence="4">Uncharacterized protein</fullName>
    </submittedName>
</protein>
<organism evidence="4 5">
    <name type="scientific">Ciceribacter lividus</name>
    <dbReference type="NCBI Taxonomy" id="1197950"/>
    <lineage>
        <taxon>Bacteria</taxon>
        <taxon>Pseudomonadati</taxon>
        <taxon>Pseudomonadota</taxon>
        <taxon>Alphaproteobacteria</taxon>
        <taxon>Hyphomicrobiales</taxon>
        <taxon>Rhizobiaceae</taxon>
        <taxon>Ciceribacter</taxon>
    </lineage>
</organism>
<keyword evidence="5" id="KW-1185">Reference proteome</keyword>
<name>A0A6I7HNR8_9HYPH</name>
<evidence type="ECO:0000313" key="5">
    <source>
        <dbReference type="Proteomes" id="UP000252582"/>
    </source>
</evidence>
<proteinExistence type="predicted"/>
<sequence>MPLDHILQAAPVWFRVASHTESEVLGSAHILLDNAVCSIEVDLRVHDQGGEIAVQELVPGTSYPKTCHERHLQSDEHFCIGFNAGKGIVSKDHAVVWWGLLRHFLKLQRVAERTGRWPPQQELAHGSAGAHQLAAIAAAKDLGIEDEYMDMLAGQSAWFADSGLQLNARNRLKNSWLPCPVGCRKNGKPISRAVCCRPAAVAALITQERLRRKKTADFHWLARASGEQCCGTMLKCGLRDTPLDGVVSSDNSGDESQGSIRTAKSGEA</sequence>